<comment type="caution">
    <text evidence="2">The sequence shown here is derived from an EMBL/GenBank/DDBJ whole genome shotgun (WGS) entry which is preliminary data.</text>
</comment>
<evidence type="ECO:0000313" key="3">
    <source>
        <dbReference type="Proteomes" id="UP000221165"/>
    </source>
</evidence>
<organism evidence="2 3">
    <name type="scientific">Cystoisospora suis</name>
    <dbReference type="NCBI Taxonomy" id="483139"/>
    <lineage>
        <taxon>Eukaryota</taxon>
        <taxon>Sar</taxon>
        <taxon>Alveolata</taxon>
        <taxon>Apicomplexa</taxon>
        <taxon>Conoidasida</taxon>
        <taxon>Coccidia</taxon>
        <taxon>Eucoccidiorida</taxon>
        <taxon>Eimeriorina</taxon>
        <taxon>Sarcocystidae</taxon>
        <taxon>Cystoisospora</taxon>
    </lineage>
</organism>
<gene>
    <name evidence="2" type="ORF">CSUI_011478</name>
</gene>
<feature type="non-terminal residue" evidence="2">
    <location>
        <position position="1"/>
    </location>
</feature>
<name>A0A2C6KDP3_9APIC</name>
<dbReference type="EMBL" id="MIGC01012127">
    <property type="protein sequence ID" value="PHJ14712.1"/>
    <property type="molecule type" value="Genomic_DNA"/>
</dbReference>
<feature type="region of interest" description="Disordered" evidence="1">
    <location>
        <begin position="43"/>
        <end position="98"/>
    </location>
</feature>
<accession>A0A2C6KDP3</accession>
<dbReference type="RefSeq" id="XP_067916448.1">
    <property type="nucleotide sequence ID" value="XM_068071576.1"/>
</dbReference>
<protein>
    <submittedName>
        <fullName evidence="2">Uncharacterized protein</fullName>
    </submittedName>
</protein>
<reference evidence="2 3" key="1">
    <citation type="journal article" date="2017" name="Int. J. Parasitol.">
        <title>The genome of the protozoan parasite Cystoisospora suis and a reverse vaccinology approach to identify vaccine candidates.</title>
        <authorList>
            <person name="Palmieri N."/>
            <person name="Shrestha A."/>
            <person name="Ruttkowski B."/>
            <person name="Beck T."/>
            <person name="Vogl C."/>
            <person name="Tomley F."/>
            <person name="Blake D.P."/>
            <person name="Joachim A."/>
        </authorList>
    </citation>
    <scope>NUCLEOTIDE SEQUENCE [LARGE SCALE GENOMIC DNA]</scope>
    <source>
        <strain evidence="2 3">Wien I</strain>
    </source>
</reference>
<dbReference type="Proteomes" id="UP000221165">
    <property type="component" value="Unassembled WGS sequence"/>
</dbReference>
<sequence>ANAGERKGAPSVLTDAPTSAFPLLQTGGETNAYQNAHVSRCLPRQSHMMHRAEEENRSTYNASSSPSYTNQSSSPSHQHLASLSPSPSSSHMKTDQIM</sequence>
<feature type="compositionally biased region" description="Low complexity" evidence="1">
    <location>
        <begin position="63"/>
        <end position="91"/>
    </location>
</feature>
<dbReference type="VEuPathDB" id="ToxoDB:CSUI_011478"/>
<keyword evidence="3" id="KW-1185">Reference proteome</keyword>
<dbReference type="GeneID" id="94434787"/>
<dbReference type="AlphaFoldDB" id="A0A2C6KDP3"/>
<proteinExistence type="predicted"/>
<feature type="region of interest" description="Disordered" evidence="1">
    <location>
        <begin position="1"/>
        <end position="25"/>
    </location>
</feature>
<evidence type="ECO:0000313" key="2">
    <source>
        <dbReference type="EMBL" id="PHJ14712.1"/>
    </source>
</evidence>
<evidence type="ECO:0000256" key="1">
    <source>
        <dbReference type="SAM" id="MobiDB-lite"/>
    </source>
</evidence>